<gene>
    <name evidence="3" type="ORF">AWZ03_005217</name>
</gene>
<dbReference type="EMBL" id="LSRL02000034">
    <property type="protein sequence ID" value="TDG48262.1"/>
    <property type="molecule type" value="Genomic_DNA"/>
</dbReference>
<name>A0A484BJ72_DRONA</name>
<dbReference type="OrthoDB" id="10072397at2759"/>
<evidence type="ECO:0000313" key="3">
    <source>
        <dbReference type="EMBL" id="TDG48262.1"/>
    </source>
</evidence>
<protein>
    <submittedName>
        <fullName evidence="3">Uncharacterized protein</fullName>
    </submittedName>
</protein>
<comment type="caution">
    <text evidence="3">The sequence shown here is derived from an EMBL/GenBank/DDBJ whole genome shotgun (WGS) entry which is preliminary data.</text>
</comment>
<accession>A0A484BJ72</accession>
<keyword evidence="4" id="KW-1185">Reference proteome</keyword>
<feature type="transmembrane region" description="Helical" evidence="2">
    <location>
        <begin position="24"/>
        <end position="43"/>
    </location>
</feature>
<evidence type="ECO:0000313" key="4">
    <source>
        <dbReference type="Proteomes" id="UP000295192"/>
    </source>
</evidence>
<keyword evidence="1" id="KW-0175">Coiled coil</keyword>
<keyword evidence="2" id="KW-1133">Transmembrane helix</keyword>
<evidence type="ECO:0000256" key="1">
    <source>
        <dbReference type="SAM" id="Coils"/>
    </source>
</evidence>
<keyword evidence="2" id="KW-0472">Membrane</keyword>
<organism evidence="3 4">
    <name type="scientific">Drosophila navojoa</name>
    <name type="common">Fruit fly</name>
    <dbReference type="NCBI Taxonomy" id="7232"/>
    <lineage>
        <taxon>Eukaryota</taxon>
        <taxon>Metazoa</taxon>
        <taxon>Ecdysozoa</taxon>
        <taxon>Arthropoda</taxon>
        <taxon>Hexapoda</taxon>
        <taxon>Insecta</taxon>
        <taxon>Pterygota</taxon>
        <taxon>Neoptera</taxon>
        <taxon>Endopterygota</taxon>
        <taxon>Diptera</taxon>
        <taxon>Brachycera</taxon>
        <taxon>Muscomorpha</taxon>
        <taxon>Ephydroidea</taxon>
        <taxon>Drosophilidae</taxon>
        <taxon>Drosophila</taxon>
    </lineage>
</organism>
<feature type="transmembrane region" description="Helical" evidence="2">
    <location>
        <begin position="49"/>
        <end position="71"/>
    </location>
</feature>
<dbReference type="Proteomes" id="UP000295192">
    <property type="component" value="Unassembled WGS sequence"/>
</dbReference>
<dbReference type="OMA" id="YERWIRR"/>
<evidence type="ECO:0000256" key="2">
    <source>
        <dbReference type="SAM" id="Phobius"/>
    </source>
</evidence>
<reference evidence="3 4" key="1">
    <citation type="journal article" date="2019" name="J. Hered.">
        <title>An Improved Genome Assembly for Drosophila navojoa, the Basal Species in the mojavensis Cluster.</title>
        <authorList>
            <person name="Vanderlinde T."/>
            <person name="Dupim E.G."/>
            <person name="Nazario-Yepiz N.O."/>
            <person name="Carvalho A.B."/>
        </authorList>
    </citation>
    <scope>NUCLEOTIDE SEQUENCE [LARGE SCALE GENOMIC DNA]</scope>
    <source>
        <strain evidence="3">Navoj_Jal97</strain>
        <tissue evidence="3">Whole organism</tissue>
    </source>
</reference>
<proteinExistence type="predicted"/>
<keyword evidence="2" id="KW-0812">Transmembrane</keyword>
<sequence length="140" mass="16541">MCCKRLLRPFDCLMELPMHRGNNNLFLGLTSVVGLIGGAYLLQCGAKHLFSFAVFAFLFMACTMEVVLLKLTTSAHIFGRPPNQDDWDEGGQFGEEDIYYENLENNYEHWARRRLRYHQRQQQLLQQQQQQQQQQQHQYL</sequence>
<dbReference type="AlphaFoldDB" id="A0A484BJ72"/>
<feature type="coiled-coil region" evidence="1">
    <location>
        <begin position="100"/>
        <end position="138"/>
    </location>
</feature>